<comment type="caution">
    <text evidence="1">The sequence shown here is derived from an EMBL/GenBank/DDBJ whole genome shotgun (WGS) entry which is preliminary data.</text>
</comment>
<name>A0A9P5Q867_9AGAR</name>
<dbReference type="AlphaFoldDB" id="A0A9P5Q867"/>
<accession>A0A9P5Q867</accession>
<evidence type="ECO:0000313" key="1">
    <source>
        <dbReference type="EMBL" id="KAF9077036.1"/>
    </source>
</evidence>
<dbReference type="EMBL" id="JADNRY010000005">
    <property type="protein sequence ID" value="KAF9077036.1"/>
    <property type="molecule type" value="Genomic_DNA"/>
</dbReference>
<proteinExistence type="predicted"/>
<keyword evidence="2" id="KW-1185">Reference proteome</keyword>
<reference evidence="1" key="1">
    <citation type="submission" date="2020-11" db="EMBL/GenBank/DDBJ databases">
        <authorList>
            <consortium name="DOE Joint Genome Institute"/>
            <person name="Ahrendt S."/>
            <person name="Riley R."/>
            <person name="Andreopoulos W."/>
            <person name="Labutti K."/>
            <person name="Pangilinan J."/>
            <person name="Ruiz-Duenas F.J."/>
            <person name="Barrasa J.M."/>
            <person name="Sanchez-Garcia M."/>
            <person name="Camarero S."/>
            <person name="Miyauchi S."/>
            <person name="Serrano A."/>
            <person name="Linde D."/>
            <person name="Babiker R."/>
            <person name="Drula E."/>
            <person name="Ayuso-Fernandez I."/>
            <person name="Pacheco R."/>
            <person name="Padilla G."/>
            <person name="Ferreira P."/>
            <person name="Barriuso J."/>
            <person name="Kellner H."/>
            <person name="Castanera R."/>
            <person name="Alfaro M."/>
            <person name="Ramirez L."/>
            <person name="Pisabarro A.G."/>
            <person name="Kuo A."/>
            <person name="Tritt A."/>
            <person name="Lipzen A."/>
            <person name="He G."/>
            <person name="Yan M."/>
            <person name="Ng V."/>
            <person name="Cullen D."/>
            <person name="Martin F."/>
            <person name="Rosso M.-N."/>
            <person name="Henrissat B."/>
            <person name="Hibbett D."/>
            <person name="Martinez A.T."/>
            <person name="Grigoriev I.V."/>
        </authorList>
    </citation>
    <scope>NUCLEOTIDE SEQUENCE</scope>
    <source>
        <strain evidence="1">AH 40177</strain>
    </source>
</reference>
<organism evidence="1 2">
    <name type="scientific">Rhodocollybia butyracea</name>
    <dbReference type="NCBI Taxonomy" id="206335"/>
    <lineage>
        <taxon>Eukaryota</taxon>
        <taxon>Fungi</taxon>
        <taxon>Dikarya</taxon>
        <taxon>Basidiomycota</taxon>
        <taxon>Agaricomycotina</taxon>
        <taxon>Agaricomycetes</taxon>
        <taxon>Agaricomycetidae</taxon>
        <taxon>Agaricales</taxon>
        <taxon>Marasmiineae</taxon>
        <taxon>Omphalotaceae</taxon>
        <taxon>Rhodocollybia</taxon>
    </lineage>
</organism>
<sequence length="268" mass="30510">MSVPVPPHIQDAIDALSRNLGAKIAKLEATHKSLGAKIAKLEAKTESIEAILKSVLQSQAAAHHILWEVFEPTFYQNLKSPNQFEELTALYDYGTSVQDIPERCTAIAAGLYRRHHKLAPPGSDKPERELMSNLETWRKVFPPPNPKPKPTGKYSFLSNAEKLKRVKKFDKKHQNWRAKHINNVIEARNHVAHKVTAEELAAFLKMEENMHDHSHLAALYRKVFGFSYKDFDKQNENVVLTNWTRAAEDTGHSPIAFIFPLIPHNRCI</sequence>
<protein>
    <submittedName>
        <fullName evidence="1">Uncharacterized protein</fullName>
    </submittedName>
</protein>
<evidence type="ECO:0000313" key="2">
    <source>
        <dbReference type="Proteomes" id="UP000772434"/>
    </source>
</evidence>
<dbReference type="Proteomes" id="UP000772434">
    <property type="component" value="Unassembled WGS sequence"/>
</dbReference>
<gene>
    <name evidence="1" type="ORF">BDP27DRAFT_1414161</name>
</gene>